<feature type="coiled-coil region" evidence="4">
    <location>
        <begin position="358"/>
        <end position="392"/>
    </location>
</feature>
<dbReference type="InterPro" id="IPR003591">
    <property type="entry name" value="Leu-rich_rpt_typical-subtyp"/>
</dbReference>
<dbReference type="Proteomes" id="UP001153620">
    <property type="component" value="Chromosome 1"/>
</dbReference>
<dbReference type="OrthoDB" id="676979at2759"/>
<keyword evidence="2 5" id="KW-0732">Signal</keyword>
<dbReference type="AlphaFoldDB" id="A0A9N9RKC7"/>
<accession>A0A9N9RKC7</accession>
<keyword evidence="3" id="KW-0677">Repeat</keyword>
<evidence type="ECO:0000256" key="5">
    <source>
        <dbReference type="SAM" id="SignalP"/>
    </source>
</evidence>
<proteinExistence type="predicted"/>
<dbReference type="SMART" id="SM00369">
    <property type="entry name" value="LRR_TYP"/>
    <property type="match status" value="6"/>
</dbReference>
<evidence type="ECO:0000256" key="1">
    <source>
        <dbReference type="ARBA" id="ARBA00022614"/>
    </source>
</evidence>
<reference evidence="6" key="2">
    <citation type="submission" date="2022-10" db="EMBL/GenBank/DDBJ databases">
        <authorList>
            <consortium name="ENA_rothamsted_submissions"/>
            <consortium name="culmorum"/>
            <person name="King R."/>
        </authorList>
    </citation>
    <scope>NUCLEOTIDE SEQUENCE</scope>
</reference>
<dbReference type="InterPro" id="IPR001611">
    <property type="entry name" value="Leu-rich_rpt"/>
</dbReference>
<name>A0A9N9RKC7_9DIPT</name>
<evidence type="ECO:0000256" key="3">
    <source>
        <dbReference type="ARBA" id="ARBA00022737"/>
    </source>
</evidence>
<dbReference type="PANTHER" id="PTHR24373:SF383">
    <property type="entry name" value="LEUCINE-RICH REPEAT-CONTAINING PROTEIN 15-LIKE"/>
    <property type="match status" value="1"/>
</dbReference>
<gene>
    <name evidence="6" type="ORF">CHIRRI_LOCUS1445</name>
</gene>
<evidence type="ECO:0000256" key="2">
    <source>
        <dbReference type="ARBA" id="ARBA00022729"/>
    </source>
</evidence>
<dbReference type="Pfam" id="PF13855">
    <property type="entry name" value="LRR_8"/>
    <property type="match status" value="2"/>
</dbReference>
<feature type="chain" id="PRO_5040122410" evidence="5">
    <location>
        <begin position="22"/>
        <end position="450"/>
    </location>
</feature>
<evidence type="ECO:0000313" key="7">
    <source>
        <dbReference type="Proteomes" id="UP001153620"/>
    </source>
</evidence>
<dbReference type="GO" id="GO:0005615">
    <property type="term" value="C:extracellular space"/>
    <property type="evidence" value="ECO:0007669"/>
    <property type="project" value="TreeGrafter"/>
</dbReference>
<feature type="signal peptide" evidence="5">
    <location>
        <begin position="1"/>
        <end position="21"/>
    </location>
</feature>
<keyword evidence="4" id="KW-0175">Coiled coil</keyword>
<dbReference type="EMBL" id="OU895877">
    <property type="protein sequence ID" value="CAG9798463.1"/>
    <property type="molecule type" value="Genomic_DNA"/>
</dbReference>
<dbReference type="InterPro" id="IPR032675">
    <property type="entry name" value="LRR_dom_sf"/>
</dbReference>
<dbReference type="PANTHER" id="PTHR24373">
    <property type="entry name" value="SLIT RELATED LEUCINE-RICH REPEAT NEURONAL PROTEIN"/>
    <property type="match status" value="1"/>
</dbReference>
<dbReference type="SUPFAM" id="SSF52058">
    <property type="entry name" value="L domain-like"/>
    <property type="match status" value="1"/>
</dbReference>
<keyword evidence="1" id="KW-0433">Leucine-rich repeat</keyword>
<keyword evidence="7" id="KW-1185">Reference proteome</keyword>
<organism evidence="6 7">
    <name type="scientific">Chironomus riparius</name>
    <dbReference type="NCBI Taxonomy" id="315576"/>
    <lineage>
        <taxon>Eukaryota</taxon>
        <taxon>Metazoa</taxon>
        <taxon>Ecdysozoa</taxon>
        <taxon>Arthropoda</taxon>
        <taxon>Hexapoda</taxon>
        <taxon>Insecta</taxon>
        <taxon>Pterygota</taxon>
        <taxon>Neoptera</taxon>
        <taxon>Endopterygota</taxon>
        <taxon>Diptera</taxon>
        <taxon>Nematocera</taxon>
        <taxon>Chironomoidea</taxon>
        <taxon>Chironomidae</taxon>
        <taxon>Chironominae</taxon>
        <taxon>Chironomus</taxon>
    </lineage>
</organism>
<reference evidence="6" key="1">
    <citation type="submission" date="2022-01" db="EMBL/GenBank/DDBJ databases">
        <authorList>
            <person name="King R."/>
        </authorList>
    </citation>
    <scope>NUCLEOTIDE SEQUENCE</scope>
</reference>
<evidence type="ECO:0000313" key="6">
    <source>
        <dbReference type="EMBL" id="CAG9798463.1"/>
    </source>
</evidence>
<sequence length="450" mass="51889">MCQKILLSVLSILIYLILINGQELTCDFNIDAFGYSCNLKIQNPNELNNFTVINGTHLEGKTNENVEYISCYYPSKSKNWPAIICEKFINTTRIDIDTVGIENLDRNSFVNCKKLEILHFWNNQVIELHEKTFMDNLELQHLHLVNNKLSIIPKDVFSNQQKLITLQMHRNNISDLGSTLNYLINLKELALSFNEISNFNSQWFKNLVNLNVLYLNDNHIEQLPRDAFSSLKNLTSLSLHRNKLKVIHAYSFGTLPNLITINFHGNEVDALDEMFIDNTGVLNMDIRNNICADRNITDVTISRESMRAILETCFFNYRILFPEPITSTTITTSSPSTLVPGCIGGNIDQRICVIEGTTQEFKDDINFLKTQNQKLENNLEEQSIKIYDLQDENERLFKLTEVMGEMIEDLVKGQNEMRENIENQSQYFSASIEELKNQMLELSSRPCACR</sequence>
<dbReference type="PROSITE" id="PS51450">
    <property type="entry name" value="LRR"/>
    <property type="match status" value="1"/>
</dbReference>
<dbReference type="Gene3D" id="3.80.10.10">
    <property type="entry name" value="Ribonuclease Inhibitor"/>
    <property type="match status" value="2"/>
</dbReference>
<dbReference type="InterPro" id="IPR050328">
    <property type="entry name" value="Dev_Immune_Receptor"/>
</dbReference>
<dbReference type="GO" id="GO:0031012">
    <property type="term" value="C:extracellular matrix"/>
    <property type="evidence" value="ECO:0007669"/>
    <property type="project" value="TreeGrafter"/>
</dbReference>
<protein>
    <submittedName>
        <fullName evidence="6">Uncharacterized protein</fullName>
    </submittedName>
</protein>
<evidence type="ECO:0000256" key="4">
    <source>
        <dbReference type="SAM" id="Coils"/>
    </source>
</evidence>